<gene>
    <name evidence="2" type="ORF">GCM10007036_08470</name>
</gene>
<feature type="signal peptide" evidence="1">
    <location>
        <begin position="1"/>
        <end position="29"/>
    </location>
</feature>
<comment type="caution">
    <text evidence="2">The sequence shown here is derived from an EMBL/GenBank/DDBJ whole genome shotgun (WGS) entry which is preliminary data.</text>
</comment>
<dbReference type="EMBL" id="BMES01000001">
    <property type="protein sequence ID" value="GGH11430.1"/>
    <property type="molecule type" value="Genomic_DNA"/>
</dbReference>
<protein>
    <submittedName>
        <fullName evidence="2">Uncharacterized protein</fullName>
    </submittedName>
</protein>
<dbReference type="AlphaFoldDB" id="A0A917MIG9"/>
<proteinExistence type="predicted"/>
<keyword evidence="1" id="KW-0732">Signal</keyword>
<name>A0A917MIG9_9HYPH</name>
<organism evidence="2 3">
    <name type="scientific">Alsobacter metallidurans</name>
    <dbReference type="NCBI Taxonomy" id="340221"/>
    <lineage>
        <taxon>Bacteria</taxon>
        <taxon>Pseudomonadati</taxon>
        <taxon>Pseudomonadota</taxon>
        <taxon>Alphaproteobacteria</taxon>
        <taxon>Hyphomicrobiales</taxon>
        <taxon>Alsobacteraceae</taxon>
        <taxon>Alsobacter</taxon>
    </lineage>
</organism>
<keyword evidence="3" id="KW-1185">Reference proteome</keyword>
<dbReference type="RefSeq" id="WP_188516459.1">
    <property type="nucleotide sequence ID" value="NZ_BMES01000001.1"/>
</dbReference>
<evidence type="ECO:0000313" key="3">
    <source>
        <dbReference type="Proteomes" id="UP000603912"/>
    </source>
</evidence>
<reference evidence="2" key="2">
    <citation type="submission" date="2020-09" db="EMBL/GenBank/DDBJ databases">
        <authorList>
            <person name="Sun Q."/>
            <person name="Zhou Y."/>
        </authorList>
    </citation>
    <scope>NUCLEOTIDE SEQUENCE</scope>
    <source>
        <strain evidence="2">CGMCC 1.12214</strain>
    </source>
</reference>
<evidence type="ECO:0000313" key="2">
    <source>
        <dbReference type="EMBL" id="GGH11430.1"/>
    </source>
</evidence>
<accession>A0A917MIG9</accession>
<feature type="chain" id="PRO_5037617273" evidence="1">
    <location>
        <begin position="30"/>
        <end position="546"/>
    </location>
</feature>
<sequence>MTSLSVPQSRGLRALALALTTCVSAPALAQTVSLEPLMMTTPEGGTLTLSRIEATDTNLTRDELAKLFSKDAPAAEKRAIAEKAKAARLTLGDVVSEAKDQRFVVKGLEARGVDSGRIARLSFTGAESTFKNEQGDGKLAINGLTVDGLDLSHLMAAAETGRFADGALKIDRIAFDGFEGSVPDSKTPKDAAGGNLTRVKLGSMSLDASYAGDIPTKTAFALRSLVIQPAPASELATSLKGAGLSQLEMGMTFSGTYDTAAKTYAADDITLSLAQLGSVGLKAELAGVEPVLFTGDQAQRTAAAMGLAFSGLTVRVVNGGGVEKALAFAAASQNKTMDAFQAETAGMAGQIIPALLGGTASAASTGAAVAAFISNPKSLTVTAKPKAGPLSLVEAAALGDPMAVVARLAITAVSEGAAAAAPAPAPKAGAAAAPAPKVAQAAPAAGKLTGLAALNAVIGNTVSGKNSDGDAGVWFYDKKGAVKQLVDDEITVGKWAIKGEKICEEYPEDDEETCYTVEVSGNVATFADEDGNGRRYTIAAGNAKSL</sequence>
<evidence type="ECO:0000256" key="1">
    <source>
        <dbReference type="SAM" id="SignalP"/>
    </source>
</evidence>
<dbReference type="Proteomes" id="UP000603912">
    <property type="component" value="Unassembled WGS sequence"/>
</dbReference>
<reference evidence="2" key="1">
    <citation type="journal article" date="2014" name="Int. J. Syst. Evol. Microbiol.">
        <title>Complete genome sequence of Corynebacterium casei LMG S-19264T (=DSM 44701T), isolated from a smear-ripened cheese.</title>
        <authorList>
            <consortium name="US DOE Joint Genome Institute (JGI-PGF)"/>
            <person name="Walter F."/>
            <person name="Albersmeier A."/>
            <person name="Kalinowski J."/>
            <person name="Ruckert C."/>
        </authorList>
    </citation>
    <scope>NUCLEOTIDE SEQUENCE</scope>
    <source>
        <strain evidence="2">CGMCC 1.12214</strain>
    </source>
</reference>